<reference evidence="3" key="2">
    <citation type="submission" date="2023-07" db="EMBL/GenBank/DDBJ databases">
        <title>Genome content predicts the carbon catabolic preferences of heterotrophic bacteria.</title>
        <authorList>
            <person name="Gralka M."/>
        </authorList>
    </citation>
    <scope>NUCLEOTIDE SEQUENCE</scope>
    <source>
        <strain evidence="3">C2R13</strain>
    </source>
</reference>
<dbReference type="Proteomes" id="UP001229025">
    <property type="component" value="Unassembled WGS sequence"/>
</dbReference>
<name>A0AAP4U0D2_9GAMM</name>
<dbReference type="EMBL" id="JAUORK010000018">
    <property type="protein sequence ID" value="MDO6673045.1"/>
    <property type="molecule type" value="Genomic_DNA"/>
</dbReference>
<evidence type="ECO:0000313" key="4">
    <source>
        <dbReference type="Proteomes" id="UP001170481"/>
    </source>
</evidence>
<evidence type="ECO:0000256" key="1">
    <source>
        <dbReference type="SAM" id="SignalP"/>
    </source>
</evidence>
<gene>
    <name evidence="3" type="ORF">Q4535_13085</name>
    <name evidence="2" type="ORF">QLT01_13260</name>
</gene>
<dbReference type="Proteomes" id="UP001170481">
    <property type="component" value="Unassembled WGS sequence"/>
</dbReference>
<dbReference type="RefSeq" id="WP_043336742.1">
    <property type="nucleotide sequence ID" value="NZ_CANLSP010000003.1"/>
</dbReference>
<dbReference type="Gene3D" id="2.40.128.640">
    <property type="match status" value="1"/>
</dbReference>
<organism evidence="3 4">
    <name type="scientific">Cobetia amphilecti</name>
    <dbReference type="NCBI Taxonomy" id="1055104"/>
    <lineage>
        <taxon>Bacteria</taxon>
        <taxon>Pseudomonadati</taxon>
        <taxon>Pseudomonadota</taxon>
        <taxon>Gammaproteobacteria</taxon>
        <taxon>Oceanospirillales</taxon>
        <taxon>Halomonadaceae</taxon>
        <taxon>Cobetia</taxon>
    </lineage>
</organism>
<evidence type="ECO:0000313" key="5">
    <source>
        <dbReference type="Proteomes" id="UP001229025"/>
    </source>
</evidence>
<sequence>MQIRTLMVGAALMVGLAGCASTAQTNDGAADNSATETASEQVAVYKGTLPCRRCTGIDLDVRLKGAEEAAQDERTFSLDATYRDHPQQPDPEHYEGQWDVLSGTVTDPNATVYELTPDGEGQTYYFLRLDAQTLELVDPQKRRFQNGETLRLKRQ</sequence>
<reference evidence="2 5" key="1">
    <citation type="submission" date="2023-04" db="EMBL/GenBank/DDBJ databases">
        <authorList>
            <person name="Otstavnykh N."/>
            <person name="Seitkalieva A."/>
            <person name="Bystritskaya E."/>
        </authorList>
    </citation>
    <scope>NUCLEOTIDE SEQUENCE [LARGE SCALE GENOMIC DNA]</scope>
    <source>
        <strain evidence="2 5">NRIC 0815</strain>
    </source>
</reference>
<keyword evidence="1" id="KW-0732">Signal</keyword>
<dbReference type="Pfam" id="PF04170">
    <property type="entry name" value="NlpE"/>
    <property type="match status" value="1"/>
</dbReference>
<dbReference type="EMBL" id="JASCSA010000010">
    <property type="protein sequence ID" value="MDI5885318.1"/>
    <property type="molecule type" value="Genomic_DNA"/>
</dbReference>
<comment type="caution">
    <text evidence="3">The sequence shown here is derived from an EMBL/GenBank/DDBJ whole genome shotgun (WGS) entry which is preliminary data.</text>
</comment>
<proteinExistence type="predicted"/>
<feature type="signal peptide" evidence="1">
    <location>
        <begin position="1"/>
        <end position="25"/>
    </location>
</feature>
<reference evidence="5" key="3">
    <citation type="submission" date="2023-07" db="EMBL/GenBank/DDBJ databases">
        <title>Genome-based characterization of strain KMM 296 and proposal for reclassification of Cobetia litoralis and Cobetia pacifica, and emended description of the species Cobetia amphilecti and Cobetia marina.</title>
        <authorList>
            <person name="Balabanova L."/>
            <person name="Nedashkovskaya O."/>
        </authorList>
    </citation>
    <scope>NUCLEOTIDE SEQUENCE [LARGE SCALE GENOMIC DNA]</scope>
    <source>
        <strain evidence="5">NRIC 0815</strain>
    </source>
</reference>
<protein>
    <submittedName>
        <fullName evidence="3">Copper resistance protein NlpE N-terminal domain-containing protein</fullName>
    </submittedName>
</protein>
<dbReference type="GeneID" id="97324848"/>
<accession>A0AAP4U0D2</accession>
<keyword evidence="5" id="KW-1185">Reference proteome</keyword>
<evidence type="ECO:0000313" key="3">
    <source>
        <dbReference type="EMBL" id="MDO6673045.1"/>
    </source>
</evidence>
<reference evidence="2" key="4">
    <citation type="submission" date="2024-05" db="EMBL/GenBank/DDBJ databases">
        <title>Genome-based characterization of strain KMM 296 and proposal for reclassification of Cobetia litoralis and Cobetia pacifica, and emended description of the species Cobetia amphilecti and Cobetia marina.</title>
        <authorList>
            <person name="Balabanova L."/>
            <person name="Nedashkovskaya O."/>
        </authorList>
    </citation>
    <scope>NUCLEOTIDE SEQUENCE</scope>
    <source>
        <strain evidence="2">NRIC 0815</strain>
    </source>
</reference>
<evidence type="ECO:0000313" key="2">
    <source>
        <dbReference type="EMBL" id="MDI5885318.1"/>
    </source>
</evidence>
<dbReference type="InterPro" id="IPR007298">
    <property type="entry name" value="Cu-R_lipoprotein_NlpE"/>
</dbReference>
<feature type="chain" id="PRO_5042928065" evidence="1">
    <location>
        <begin position="26"/>
        <end position="155"/>
    </location>
</feature>
<dbReference type="AlphaFoldDB" id="A0AAP4U0D2"/>
<dbReference type="PROSITE" id="PS51257">
    <property type="entry name" value="PROKAR_LIPOPROTEIN"/>
    <property type="match status" value="1"/>
</dbReference>